<dbReference type="GO" id="GO:0005886">
    <property type="term" value="C:plasma membrane"/>
    <property type="evidence" value="ECO:0007669"/>
    <property type="project" value="TreeGrafter"/>
</dbReference>
<keyword evidence="3" id="KW-1185">Reference proteome</keyword>
<dbReference type="GO" id="GO:0000270">
    <property type="term" value="P:peptidoglycan metabolic process"/>
    <property type="evidence" value="ECO:0007669"/>
    <property type="project" value="TreeGrafter"/>
</dbReference>
<dbReference type="GO" id="GO:0043164">
    <property type="term" value="P:Gram-negative-bacterium-type cell wall biogenesis"/>
    <property type="evidence" value="ECO:0007669"/>
    <property type="project" value="TreeGrafter"/>
</dbReference>
<dbReference type="PANTHER" id="PTHR30336">
    <property type="entry name" value="INNER MEMBRANE PROTEIN, PROBABLE PERMEASE"/>
    <property type="match status" value="1"/>
</dbReference>
<feature type="domain" description="DUF218" evidence="1">
    <location>
        <begin position="26"/>
        <end position="138"/>
    </location>
</feature>
<dbReference type="Pfam" id="PF02698">
    <property type="entry name" value="DUF218"/>
    <property type="match status" value="1"/>
</dbReference>
<dbReference type="InterPro" id="IPR003848">
    <property type="entry name" value="DUF218"/>
</dbReference>
<evidence type="ECO:0000313" key="3">
    <source>
        <dbReference type="Proteomes" id="UP000306808"/>
    </source>
</evidence>
<dbReference type="CDD" id="cd06259">
    <property type="entry name" value="YdcF-like"/>
    <property type="match status" value="1"/>
</dbReference>
<gene>
    <name evidence="2" type="ORF">FAZ15_07495</name>
</gene>
<dbReference type="InterPro" id="IPR014729">
    <property type="entry name" value="Rossmann-like_a/b/a_fold"/>
</dbReference>
<organism evidence="2 3">
    <name type="scientific">Sphingobacterium olei</name>
    <dbReference type="NCBI Taxonomy" id="2571155"/>
    <lineage>
        <taxon>Bacteria</taxon>
        <taxon>Pseudomonadati</taxon>
        <taxon>Bacteroidota</taxon>
        <taxon>Sphingobacteriia</taxon>
        <taxon>Sphingobacteriales</taxon>
        <taxon>Sphingobacteriaceae</taxon>
        <taxon>Sphingobacterium</taxon>
    </lineage>
</organism>
<sequence length="385" mass="43704">MKKILWISVYWILGINLGIAANPKTVMLVLGSADPTTLEERIEIAARLHRTQSIDKIIVSGGCGAHGSGICEATRMQQGLQAKGVKGEKIYKEENAKTTVQNYIFSRVLRDEYDRQIIQPGDTVFVVSNHWHAISVAARLQQYDHVIARFYIEGNLIPKETDKVDYVSIFNGQPDNDKFVLRGTWLTPEAVWSSSDSLYYLSGDLIYATDAGNSSFTWQQSTLIFPFLNTLCPDCSRAFIDAGEFWWIRSGNRLLKVDKDSKQIVSEEAWEEWIEGVPNSWKKAAFSTGVIWNETLLLFAPEKILIAKEEKGRFVFVEETVAGNYFKDWPFSWGNSNVASAIVNRDSGTLALFRNRETVRIGKDLRLQGKPEVLKLKWIDDLNHR</sequence>
<dbReference type="InterPro" id="IPR051599">
    <property type="entry name" value="Cell_Envelope_Assoc"/>
</dbReference>
<dbReference type="EMBL" id="SUME01000003">
    <property type="protein sequence ID" value="TJZ61047.1"/>
    <property type="molecule type" value="Genomic_DNA"/>
</dbReference>
<dbReference type="Proteomes" id="UP000306808">
    <property type="component" value="Unassembled WGS sequence"/>
</dbReference>
<reference evidence="2 3" key="1">
    <citation type="submission" date="2019-04" db="EMBL/GenBank/DDBJ databases">
        <title>Sphingobacterium olei sp. nov., isolated from oil-contaminated soil.</title>
        <authorList>
            <person name="Liu B."/>
        </authorList>
    </citation>
    <scope>NUCLEOTIDE SEQUENCE [LARGE SCALE GENOMIC DNA]</scope>
    <source>
        <strain evidence="2 3">HAL-9</strain>
    </source>
</reference>
<evidence type="ECO:0000259" key="1">
    <source>
        <dbReference type="Pfam" id="PF02698"/>
    </source>
</evidence>
<name>A0A4U0P1C5_9SPHI</name>
<protein>
    <submittedName>
        <fullName evidence="2">YdcF family protein</fullName>
    </submittedName>
</protein>
<dbReference type="OrthoDB" id="700426at2"/>
<accession>A0A4U0P1C5</accession>
<proteinExistence type="predicted"/>
<comment type="caution">
    <text evidence="2">The sequence shown here is derived from an EMBL/GenBank/DDBJ whole genome shotgun (WGS) entry which is preliminary data.</text>
</comment>
<evidence type="ECO:0000313" key="2">
    <source>
        <dbReference type="EMBL" id="TJZ61047.1"/>
    </source>
</evidence>
<dbReference type="RefSeq" id="WP_136900709.1">
    <property type="nucleotide sequence ID" value="NZ_SUME01000003.1"/>
</dbReference>
<dbReference type="Gene3D" id="3.40.50.620">
    <property type="entry name" value="HUPs"/>
    <property type="match status" value="1"/>
</dbReference>
<dbReference type="PANTHER" id="PTHR30336:SF4">
    <property type="entry name" value="ENVELOPE BIOGENESIS FACTOR ELYC"/>
    <property type="match status" value="1"/>
</dbReference>
<dbReference type="AlphaFoldDB" id="A0A4U0P1C5"/>